<dbReference type="KEGG" id="nga:Ngar_c03140"/>
<protein>
    <submittedName>
        <fullName evidence="3">Uncharacterized protein</fullName>
    </submittedName>
</protein>
<dbReference type="Gene3D" id="1.10.443.10">
    <property type="entry name" value="Intergrase catalytic core"/>
    <property type="match status" value="1"/>
</dbReference>
<dbReference type="SUPFAM" id="SSF56349">
    <property type="entry name" value="DNA breaking-rejoining enzymes"/>
    <property type="match status" value="1"/>
</dbReference>
<keyword evidence="4" id="KW-1185">Reference proteome</keyword>
<dbReference type="AlphaFoldDB" id="K0IHK9"/>
<evidence type="ECO:0000313" key="4">
    <source>
        <dbReference type="Proteomes" id="UP000008037"/>
    </source>
</evidence>
<dbReference type="InParanoid" id="K0IHK9"/>
<dbReference type="STRING" id="1237085.Ngar_c03140"/>
<organism evidence="3 4">
    <name type="scientific">Nitrososphaera gargensis (strain Ga9.2)</name>
    <dbReference type="NCBI Taxonomy" id="1237085"/>
    <lineage>
        <taxon>Archaea</taxon>
        <taxon>Nitrososphaerota</taxon>
        <taxon>Nitrososphaeria</taxon>
        <taxon>Nitrososphaerales</taxon>
        <taxon>Nitrososphaeraceae</taxon>
        <taxon>Nitrososphaera</taxon>
    </lineage>
</organism>
<dbReference type="SUPFAM" id="SSF46785">
    <property type="entry name" value="Winged helix' DNA-binding domain"/>
    <property type="match status" value="1"/>
</dbReference>
<sequence>MATVTVSTPPAAMPAPTQTEIDAVSATSMETTSTPQRAITSQKKVKKVRTGGRLDGVRRNYRSVGGKTFDDTNAVKEHILQLIETKPRTPRELCKLTGYSRMNINRYTSKLAKEGKIEKDGHMWKKKNLTAAQVAQVLVENLSEEEFGQLPILKPWIEKLGDNPSRGERREFSCFRNICLGIYLPGFKCNPENWQYKETTREFAEKYKAATGRKKPPYGVRQSIRTFLGVCLGIPLRENPFLIQIGIDGEKENIGAHGDIKISEEDGELDKAIEYCKSLPEPLNLQMLALLAFNMEAMPRSERGMLIEVEDVSFEDQVIEQAWLKNYAKPVRDPDQLQMLHALALALPDGVVRFERVTRRIAVVKHLETKTGDEWETYIITPALVQAAETWIEQRRNAPGVSWIDSEGNRHEGYRYVFYDGHDINPDETQEGGILEQVNAQYNFRENLRALYRHLGKTDAYMFKQPLYTLRHCGAQLMLERSDYDYDYVAEHGWNDTATLRTWYGHRGKASLKDKLLHR</sequence>
<dbReference type="EMBL" id="CP002408">
    <property type="protein sequence ID" value="AFU57262.1"/>
    <property type="molecule type" value="Genomic_DNA"/>
</dbReference>
<dbReference type="GO" id="GO:0003677">
    <property type="term" value="F:DNA binding"/>
    <property type="evidence" value="ECO:0007669"/>
    <property type="project" value="InterPro"/>
</dbReference>
<dbReference type="InterPro" id="IPR011010">
    <property type="entry name" value="DNA_brk_join_enz"/>
</dbReference>
<keyword evidence="1" id="KW-0233">DNA recombination</keyword>
<dbReference type="InterPro" id="IPR013762">
    <property type="entry name" value="Integrase-like_cat_sf"/>
</dbReference>
<dbReference type="RefSeq" id="WP_015017835.1">
    <property type="nucleotide sequence ID" value="NC_018719.1"/>
</dbReference>
<reference evidence="3 4" key="1">
    <citation type="journal article" date="2012" name="Environ. Microbiol.">
        <title>The genome of the ammonia-oxidizing Candidatus Nitrososphaera gargensis: insights into metabolic versatility and environmental adaptations.</title>
        <authorList>
            <person name="Spang A."/>
            <person name="Poehlein A."/>
            <person name="Offre P."/>
            <person name="Zumbragel S."/>
            <person name="Haider S."/>
            <person name="Rychlik N."/>
            <person name="Nowka B."/>
            <person name="Schmeisser C."/>
            <person name="Lebedeva E.V."/>
            <person name="Rattei T."/>
            <person name="Bohm C."/>
            <person name="Schmid M."/>
            <person name="Galushko A."/>
            <person name="Hatzenpichler R."/>
            <person name="Weinmaier T."/>
            <person name="Daniel R."/>
            <person name="Schleper C."/>
            <person name="Spieck E."/>
            <person name="Streit W."/>
            <person name="Wagner M."/>
        </authorList>
    </citation>
    <scope>NUCLEOTIDE SEQUENCE [LARGE SCALE GENOMIC DNA]</scope>
    <source>
        <strain evidence="3">Enrichment culture Ga9.2</strain>
        <strain evidence="4">Ga9.2</strain>
    </source>
</reference>
<proteinExistence type="predicted"/>
<accession>K0IHK9</accession>
<evidence type="ECO:0000256" key="1">
    <source>
        <dbReference type="ARBA" id="ARBA00023172"/>
    </source>
</evidence>
<dbReference type="GO" id="GO:0006310">
    <property type="term" value="P:DNA recombination"/>
    <property type="evidence" value="ECO:0007669"/>
    <property type="project" value="UniProtKB-KW"/>
</dbReference>
<dbReference type="GO" id="GO:0015074">
    <property type="term" value="P:DNA integration"/>
    <property type="evidence" value="ECO:0007669"/>
    <property type="project" value="InterPro"/>
</dbReference>
<dbReference type="KEGG" id="nga:Ngar_c03440"/>
<dbReference type="InterPro" id="IPR036390">
    <property type="entry name" value="WH_DNA-bd_sf"/>
</dbReference>
<evidence type="ECO:0000313" key="2">
    <source>
        <dbReference type="EMBL" id="AFU57262.1"/>
    </source>
</evidence>
<dbReference type="BioCyc" id="CNIT1237085:G1324-314-MONOMER"/>
<gene>
    <name evidence="2" type="ordered locus">Ngar_c03140</name>
    <name evidence="3" type="ordered locus">Ngar_c03440</name>
</gene>
<name>K0IHK9_NITGG</name>
<dbReference type="Proteomes" id="UP000008037">
    <property type="component" value="Chromosome"/>
</dbReference>
<dbReference type="HOGENOM" id="CLU_537058_0_0_2"/>
<dbReference type="OrthoDB" id="386574at2157"/>
<dbReference type="EMBL" id="CP002408">
    <property type="protein sequence ID" value="AFU57292.1"/>
    <property type="molecule type" value="Genomic_DNA"/>
</dbReference>
<evidence type="ECO:0000313" key="3">
    <source>
        <dbReference type="EMBL" id="AFU57292.1"/>
    </source>
</evidence>
<dbReference type="GeneID" id="13796520"/>